<sequence length="124" mass="12968">MAATQRLQRRGGCCKGWRRLCLRGLRGRAWAAAACVPARAAGTTHGLRLGAARVGPARQGRRGAAVGAARTAARVAYEGGSGVGAAAGMLWGSARGLRGVDWRGQEGKYENTVELIESHGQTKR</sequence>
<dbReference type="EMBL" id="JAAALK010000947">
    <property type="protein sequence ID" value="KAG8044078.1"/>
    <property type="molecule type" value="Genomic_DNA"/>
</dbReference>
<comment type="caution">
    <text evidence="1">The sequence shown here is derived from an EMBL/GenBank/DDBJ whole genome shotgun (WGS) entry which is preliminary data.</text>
</comment>
<reference evidence="1" key="1">
    <citation type="journal article" date="2021" name="bioRxiv">
        <title>Whole Genome Assembly and Annotation of Northern Wild Rice, Zizania palustris L., Supports a Whole Genome Duplication in the Zizania Genus.</title>
        <authorList>
            <person name="Haas M."/>
            <person name="Kono T."/>
            <person name="Macchietto M."/>
            <person name="Millas R."/>
            <person name="McGilp L."/>
            <person name="Shao M."/>
            <person name="Duquette J."/>
            <person name="Hirsch C.N."/>
            <person name="Kimball J."/>
        </authorList>
    </citation>
    <scope>NUCLEOTIDE SEQUENCE</scope>
    <source>
        <tissue evidence="1">Fresh leaf tissue</tissue>
    </source>
</reference>
<reference evidence="1" key="2">
    <citation type="submission" date="2021-02" db="EMBL/GenBank/DDBJ databases">
        <authorList>
            <person name="Kimball J.A."/>
            <person name="Haas M.W."/>
            <person name="Macchietto M."/>
            <person name="Kono T."/>
            <person name="Duquette J."/>
            <person name="Shao M."/>
        </authorList>
    </citation>
    <scope>NUCLEOTIDE SEQUENCE</scope>
    <source>
        <tissue evidence="1">Fresh leaf tissue</tissue>
    </source>
</reference>
<dbReference type="Proteomes" id="UP000729402">
    <property type="component" value="Unassembled WGS sequence"/>
</dbReference>
<name>A0A8J5RDQ0_ZIZPA</name>
<evidence type="ECO:0000313" key="2">
    <source>
        <dbReference type="Proteomes" id="UP000729402"/>
    </source>
</evidence>
<protein>
    <submittedName>
        <fullName evidence="1">Uncharacterized protein</fullName>
    </submittedName>
</protein>
<accession>A0A8J5RDQ0</accession>
<evidence type="ECO:0000313" key="1">
    <source>
        <dbReference type="EMBL" id="KAG8044078.1"/>
    </source>
</evidence>
<gene>
    <name evidence="1" type="ORF">GUJ93_ZPchr0452g16385</name>
</gene>
<organism evidence="1 2">
    <name type="scientific">Zizania palustris</name>
    <name type="common">Northern wild rice</name>
    <dbReference type="NCBI Taxonomy" id="103762"/>
    <lineage>
        <taxon>Eukaryota</taxon>
        <taxon>Viridiplantae</taxon>
        <taxon>Streptophyta</taxon>
        <taxon>Embryophyta</taxon>
        <taxon>Tracheophyta</taxon>
        <taxon>Spermatophyta</taxon>
        <taxon>Magnoliopsida</taxon>
        <taxon>Liliopsida</taxon>
        <taxon>Poales</taxon>
        <taxon>Poaceae</taxon>
        <taxon>BOP clade</taxon>
        <taxon>Oryzoideae</taxon>
        <taxon>Oryzeae</taxon>
        <taxon>Zizaniinae</taxon>
        <taxon>Zizania</taxon>
    </lineage>
</organism>
<keyword evidence="2" id="KW-1185">Reference proteome</keyword>
<dbReference type="AlphaFoldDB" id="A0A8J5RDQ0"/>
<proteinExistence type="predicted"/>